<feature type="domain" description="HAMP" evidence="13">
    <location>
        <begin position="201"/>
        <end position="263"/>
    </location>
</feature>
<dbReference type="Gene3D" id="6.10.340.10">
    <property type="match status" value="1"/>
</dbReference>
<dbReference type="PROSITE" id="PS50885">
    <property type="entry name" value="HAMP"/>
    <property type="match status" value="1"/>
</dbReference>
<dbReference type="CDD" id="cd00075">
    <property type="entry name" value="HATPase"/>
    <property type="match status" value="1"/>
</dbReference>
<keyword evidence="15" id="KW-1185">Reference proteome</keyword>
<dbReference type="CDD" id="cd00082">
    <property type="entry name" value="HisKA"/>
    <property type="match status" value="1"/>
</dbReference>
<keyword evidence="9" id="KW-0902">Two-component regulatory system</keyword>
<accession>A0ABY7P0T4</accession>
<evidence type="ECO:0000256" key="5">
    <source>
        <dbReference type="ARBA" id="ARBA00022679"/>
    </source>
</evidence>
<dbReference type="InterPro" id="IPR004358">
    <property type="entry name" value="Sig_transdc_His_kin-like_C"/>
</dbReference>
<dbReference type="EC" id="2.7.13.3" evidence="3"/>
<organism evidence="14 15">
    <name type="scientific">Streptomyces camelliae</name>
    <dbReference type="NCBI Taxonomy" id="3004093"/>
    <lineage>
        <taxon>Bacteria</taxon>
        <taxon>Bacillati</taxon>
        <taxon>Actinomycetota</taxon>
        <taxon>Actinomycetes</taxon>
        <taxon>Kitasatosporales</taxon>
        <taxon>Streptomycetaceae</taxon>
        <taxon>Streptomyces</taxon>
    </lineage>
</organism>
<dbReference type="EMBL" id="CP115300">
    <property type="protein sequence ID" value="WBO63190.1"/>
    <property type="molecule type" value="Genomic_DNA"/>
</dbReference>
<dbReference type="SMART" id="SM00387">
    <property type="entry name" value="HATPase_c"/>
    <property type="match status" value="1"/>
</dbReference>
<evidence type="ECO:0000313" key="15">
    <source>
        <dbReference type="Proteomes" id="UP001212326"/>
    </source>
</evidence>
<evidence type="ECO:0000256" key="10">
    <source>
        <dbReference type="ARBA" id="ARBA00023136"/>
    </source>
</evidence>
<dbReference type="RefSeq" id="WP_270081077.1">
    <property type="nucleotide sequence ID" value="NZ_CP115300.1"/>
</dbReference>
<dbReference type="Gene3D" id="3.30.565.10">
    <property type="entry name" value="Histidine kinase-like ATPase, C-terminal domain"/>
    <property type="match status" value="1"/>
</dbReference>
<keyword evidence="8" id="KW-1133">Transmembrane helix</keyword>
<dbReference type="PANTHER" id="PTHR45436">
    <property type="entry name" value="SENSOR HISTIDINE KINASE YKOH"/>
    <property type="match status" value="1"/>
</dbReference>
<keyword evidence="4" id="KW-0597">Phosphoprotein</keyword>
<evidence type="ECO:0000256" key="2">
    <source>
        <dbReference type="ARBA" id="ARBA00004236"/>
    </source>
</evidence>
<comment type="catalytic activity">
    <reaction evidence="1">
        <text>ATP + protein L-histidine = ADP + protein N-phospho-L-histidine.</text>
        <dbReference type="EC" id="2.7.13.3"/>
    </reaction>
</comment>
<dbReference type="GO" id="GO:0016301">
    <property type="term" value="F:kinase activity"/>
    <property type="evidence" value="ECO:0007669"/>
    <property type="project" value="UniProtKB-KW"/>
</dbReference>
<dbReference type="PROSITE" id="PS50109">
    <property type="entry name" value="HIS_KIN"/>
    <property type="match status" value="1"/>
</dbReference>
<dbReference type="SMART" id="SM00388">
    <property type="entry name" value="HisKA"/>
    <property type="match status" value="1"/>
</dbReference>
<evidence type="ECO:0000256" key="11">
    <source>
        <dbReference type="SAM" id="MobiDB-lite"/>
    </source>
</evidence>
<evidence type="ECO:0000256" key="6">
    <source>
        <dbReference type="ARBA" id="ARBA00022692"/>
    </source>
</evidence>
<evidence type="ECO:0000256" key="4">
    <source>
        <dbReference type="ARBA" id="ARBA00022553"/>
    </source>
</evidence>
<evidence type="ECO:0000256" key="3">
    <source>
        <dbReference type="ARBA" id="ARBA00012438"/>
    </source>
</evidence>
<feature type="domain" description="Histidine kinase" evidence="12">
    <location>
        <begin position="278"/>
        <end position="495"/>
    </location>
</feature>
<dbReference type="SUPFAM" id="SSF55874">
    <property type="entry name" value="ATPase domain of HSP90 chaperone/DNA topoisomerase II/histidine kinase"/>
    <property type="match status" value="1"/>
</dbReference>
<dbReference type="InterPro" id="IPR003594">
    <property type="entry name" value="HATPase_dom"/>
</dbReference>
<proteinExistence type="predicted"/>
<dbReference type="PANTHER" id="PTHR45436:SF5">
    <property type="entry name" value="SENSOR HISTIDINE KINASE TRCS"/>
    <property type="match status" value="1"/>
</dbReference>
<dbReference type="InterPro" id="IPR003661">
    <property type="entry name" value="HisK_dim/P_dom"/>
</dbReference>
<name>A0ABY7P0T4_9ACTN</name>
<gene>
    <name evidence="14" type="ORF">O1G22_10285</name>
</gene>
<dbReference type="PRINTS" id="PR00344">
    <property type="entry name" value="BCTRLSENSOR"/>
</dbReference>
<dbReference type="InterPro" id="IPR003660">
    <property type="entry name" value="HAMP_dom"/>
</dbReference>
<evidence type="ECO:0000313" key="14">
    <source>
        <dbReference type="EMBL" id="WBO63190.1"/>
    </source>
</evidence>
<evidence type="ECO:0000259" key="12">
    <source>
        <dbReference type="PROSITE" id="PS50109"/>
    </source>
</evidence>
<dbReference type="SMART" id="SM00304">
    <property type="entry name" value="HAMP"/>
    <property type="match status" value="1"/>
</dbReference>
<evidence type="ECO:0000259" key="13">
    <source>
        <dbReference type="PROSITE" id="PS50885"/>
    </source>
</evidence>
<dbReference type="SUPFAM" id="SSF47384">
    <property type="entry name" value="Homodimeric domain of signal transducing histidine kinase"/>
    <property type="match status" value="1"/>
</dbReference>
<keyword evidence="6" id="KW-0812">Transmembrane</keyword>
<keyword evidence="7 14" id="KW-0418">Kinase</keyword>
<evidence type="ECO:0000256" key="9">
    <source>
        <dbReference type="ARBA" id="ARBA00023012"/>
    </source>
</evidence>
<protein>
    <recommendedName>
        <fullName evidence="3">histidine kinase</fullName>
        <ecNumber evidence="3">2.7.13.3</ecNumber>
    </recommendedName>
</protein>
<dbReference type="InterPro" id="IPR036097">
    <property type="entry name" value="HisK_dim/P_sf"/>
</dbReference>
<feature type="region of interest" description="Disordered" evidence="11">
    <location>
        <begin position="492"/>
        <end position="523"/>
    </location>
</feature>
<keyword evidence="10" id="KW-0472">Membrane</keyword>
<evidence type="ECO:0000256" key="7">
    <source>
        <dbReference type="ARBA" id="ARBA00022777"/>
    </source>
</evidence>
<dbReference type="Proteomes" id="UP001212326">
    <property type="component" value="Chromosome"/>
</dbReference>
<dbReference type="Gene3D" id="1.10.287.130">
    <property type="match status" value="1"/>
</dbReference>
<dbReference type="InterPro" id="IPR036890">
    <property type="entry name" value="HATPase_C_sf"/>
</dbReference>
<evidence type="ECO:0000256" key="1">
    <source>
        <dbReference type="ARBA" id="ARBA00000085"/>
    </source>
</evidence>
<dbReference type="InterPro" id="IPR005467">
    <property type="entry name" value="His_kinase_dom"/>
</dbReference>
<keyword evidence="5" id="KW-0808">Transferase</keyword>
<dbReference type="InterPro" id="IPR050428">
    <property type="entry name" value="TCS_sensor_his_kinase"/>
</dbReference>
<dbReference type="Pfam" id="PF00512">
    <property type="entry name" value="HisKA"/>
    <property type="match status" value="1"/>
</dbReference>
<dbReference type="Pfam" id="PF02518">
    <property type="entry name" value="HATPase_c"/>
    <property type="match status" value="1"/>
</dbReference>
<evidence type="ECO:0000256" key="8">
    <source>
        <dbReference type="ARBA" id="ARBA00022989"/>
    </source>
</evidence>
<reference evidence="14 15" key="1">
    <citation type="submission" date="2022-12" db="EMBL/GenBank/DDBJ databases">
        <authorList>
            <person name="Mo P."/>
        </authorList>
    </citation>
    <scope>NUCLEOTIDE SEQUENCE [LARGE SCALE GENOMIC DNA]</scope>
    <source>
        <strain evidence="14 15">HUAS 2-6</strain>
    </source>
</reference>
<comment type="subcellular location">
    <subcellularLocation>
        <location evidence="2">Cell membrane</location>
    </subcellularLocation>
</comment>
<sequence>MPGTPGPHARRTRSSRRHRIRPLRTRLPLLVGATLVAVCAALALITVLSQRAFLMGALDDRVADAAAHGVAGAARDPARPADLAFLGAGGHPDGLLAARFDTGGAILSAAVVRGDDGPLPLTVAQRAALTGVPDDGSAHTRTVPGLGTYRLTALDASGIRVLAGLPQDDVRHTLAQLTRIEAAATAAVLLLAGGGCALAVRRQLRPLGRVAATAAQVTRVPLTPGRPLPLARIPAPDTDPGTETGQVGAALNRMIDQVEAALAERRRDEERMRRFIADAGHELRTPLASIAGYAELMNRAPGPGAAADLAWRRIGTESARMTGLVENLLLLARLAEDWSPRTAEVDLAVLVAEAVRHARTAAPDHVWHLELPLESQALITGDAPRLHQAVAALLTNARIHTPPGTTVTVRVETAAGHHTVHVGDNGPGIPPVLLPTVFDPFTRADTSRTRQGLAEGGSGLGLAVAAAIIRAHGGTARVASTPGRTEFTVEFPAAGPPCPPGQPARDRLPAAGRETSRPLGSSA</sequence>